<protein>
    <submittedName>
        <fullName evidence="1">Uncharacterized protein</fullName>
    </submittedName>
</protein>
<reference evidence="1" key="1">
    <citation type="journal article" date="2021" name="Proc. Natl. Acad. Sci. U.S.A.">
        <title>A Catalog of Tens of Thousands of Viruses from Human Metagenomes Reveals Hidden Associations with Chronic Diseases.</title>
        <authorList>
            <person name="Tisza M.J."/>
            <person name="Buck C.B."/>
        </authorList>
    </citation>
    <scope>NUCLEOTIDE SEQUENCE</scope>
    <source>
        <strain evidence="1">CtUir1</strain>
    </source>
</reference>
<dbReference type="EMBL" id="BK015699">
    <property type="protein sequence ID" value="DAE20689.1"/>
    <property type="molecule type" value="Genomic_DNA"/>
</dbReference>
<organism evidence="1">
    <name type="scientific">Siphoviridae sp. ctUir1</name>
    <dbReference type="NCBI Taxonomy" id="2826353"/>
    <lineage>
        <taxon>Viruses</taxon>
        <taxon>Duplodnaviria</taxon>
        <taxon>Heunggongvirae</taxon>
        <taxon>Uroviricota</taxon>
        <taxon>Caudoviricetes</taxon>
    </lineage>
</organism>
<name>A0A8S5QPF6_9CAUD</name>
<sequence>MNTDLNSGQAVFVFWRLLRLVKMGVFRVWGDTWCDVWCDMEKRNVQLGVTFGVTLLT</sequence>
<evidence type="ECO:0000313" key="1">
    <source>
        <dbReference type="EMBL" id="DAE20689.1"/>
    </source>
</evidence>
<proteinExistence type="predicted"/>
<accession>A0A8S5QPF6</accession>